<evidence type="ECO:0000313" key="2">
    <source>
        <dbReference type="EMBL" id="KYH35430.1"/>
    </source>
</evidence>
<feature type="transmembrane region" description="Helical" evidence="1">
    <location>
        <begin position="278"/>
        <end position="297"/>
    </location>
</feature>
<keyword evidence="1" id="KW-0472">Membrane</keyword>
<feature type="transmembrane region" description="Helical" evidence="1">
    <location>
        <begin position="92"/>
        <end position="109"/>
    </location>
</feature>
<accession>A0A151B6M7</accession>
<reference evidence="2 3" key="1">
    <citation type="submission" date="2016-02" db="EMBL/GenBank/DDBJ databases">
        <title>Genome sequence of Clostridium tepidiprofundi DSM 19306.</title>
        <authorList>
            <person name="Poehlein A."/>
            <person name="Daniel R."/>
        </authorList>
    </citation>
    <scope>NUCLEOTIDE SEQUENCE [LARGE SCALE GENOMIC DNA]</scope>
    <source>
        <strain evidence="2 3">DSM 19306</strain>
    </source>
</reference>
<dbReference type="STRING" id="1121338.CLTEP_06060"/>
<feature type="transmembrane region" description="Helical" evidence="1">
    <location>
        <begin position="214"/>
        <end position="230"/>
    </location>
</feature>
<dbReference type="EMBL" id="LTBA01000003">
    <property type="protein sequence ID" value="KYH35430.1"/>
    <property type="molecule type" value="Genomic_DNA"/>
</dbReference>
<evidence type="ECO:0000313" key="3">
    <source>
        <dbReference type="Proteomes" id="UP000075531"/>
    </source>
</evidence>
<sequence length="424" mass="50301">MSWFRQVKTIYNIFFQLLFFIIWCIVGKIFFNIYVDESIFLISLLGIFLMQFLKYKFNNLLLWKKYKFVLPIGISLVACTVLMIIFNIGNVIFSIVFIVISIYISYRYEDEVIDYYTYRDRVQKGLILFIFFGVIISFTDKCMSILLSKYYIFIIVTAVLLLRESRRYSFKIRNKRSYFYNIVIAITIILFSIDKVFLIFKTIFYWIFSEINKLFQVVVNIVVLFLMKILEKPFLYLKNFIVAHMNENTEKLLDNLVKGDNTINANIRKDYASTIGTTALDIAIKILLIALVVFAIYKIVIGHKKTKGVRFELVTEEKEKIINRKKKSIFRDLARKILKGKGSINEQILYVYKKFQIMTLDKNIFKPHMNATQLSNVTKLYVDDVEDLDSISQIYNEAKFSQHDMKNDDLKIMKQNYKNIERQL</sequence>
<name>A0A151B6M7_9CLOT</name>
<evidence type="ECO:0000256" key="1">
    <source>
        <dbReference type="SAM" id="Phobius"/>
    </source>
</evidence>
<protein>
    <recommendedName>
        <fullName evidence="4">DUF4129 domain-containing protein</fullName>
    </recommendedName>
</protein>
<keyword evidence="1" id="KW-0812">Transmembrane</keyword>
<keyword evidence="3" id="KW-1185">Reference proteome</keyword>
<feature type="transmembrane region" description="Helical" evidence="1">
    <location>
        <begin position="145"/>
        <end position="162"/>
    </location>
</feature>
<feature type="transmembrane region" description="Helical" evidence="1">
    <location>
        <begin position="121"/>
        <end position="139"/>
    </location>
</feature>
<feature type="transmembrane region" description="Helical" evidence="1">
    <location>
        <begin position="182"/>
        <end position="208"/>
    </location>
</feature>
<keyword evidence="1" id="KW-1133">Transmembrane helix</keyword>
<dbReference type="PATRIC" id="fig|1121338.3.peg.613"/>
<feature type="transmembrane region" description="Helical" evidence="1">
    <location>
        <begin position="68"/>
        <end position="86"/>
    </location>
</feature>
<gene>
    <name evidence="2" type="ORF">CLTEP_06060</name>
</gene>
<feature type="transmembrane region" description="Helical" evidence="1">
    <location>
        <begin position="12"/>
        <end position="33"/>
    </location>
</feature>
<feature type="transmembrane region" description="Helical" evidence="1">
    <location>
        <begin position="39"/>
        <end position="56"/>
    </location>
</feature>
<dbReference type="Proteomes" id="UP000075531">
    <property type="component" value="Unassembled WGS sequence"/>
</dbReference>
<evidence type="ECO:0008006" key="4">
    <source>
        <dbReference type="Google" id="ProtNLM"/>
    </source>
</evidence>
<comment type="caution">
    <text evidence="2">The sequence shown here is derived from an EMBL/GenBank/DDBJ whole genome shotgun (WGS) entry which is preliminary data.</text>
</comment>
<dbReference type="AlphaFoldDB" id="A0A151B6M7"/>
<proteinExistence type="predicted"/>
<organism evidence="2 3">
    <name type="scientific">Clostridium tepidiprofundi DSM 19306</name>
    <dbReference type="NCBI Taxonomy" id="1121338"/>
    <lineage>
        <taxon>Bacteria</taxon>
        <taxon>Bacillati</taxon>
        <taxon>Bacillota</taxon>
        <taxon>Clostridia</taxon>
        <taxon>Eubacteriales</taxon>
        <taxon>Clostridiaceae</taxon>
        <taxon>Clostridium</taxon>
    </lineage>
</organism>